<protein>
    <submittedName>
        <fullName evidence="4">Zinc-binding dehydrogenase</fullName>
    </submittedName>
</protein>
<dbReference type="InterPro" id="IPR013154">
    <property type="entry name" value="ADH-like_N"/>
</dbReference>
<dbReference type="SUPFAM" id="SSF50129">
    <property type="entry name" value="GroES-like"/>
    <property type="match status" value="1"/>
</dbReference>
<dbReference type="Proteomes" id="UP001595844">
    <property type="component" value="Unassembled WGS sequence"/>
</dbReference>
<dbReference type="EMBL" id="JBHSDL010000025">
    <property type="protein sequence ID" value="MFC4376249.1"/>
    <property type="molecule type" value="Genomic_DNA"/>
</dbReference>
<dbReference type="PANTHER" id="PTHR11695:SF294">
    <property type="entry name" value="RETICULON-4-INTERACTING PROTEIN 1, MITOCHONDRIAL"/>
    <property type="match status" value="1"/>
</dbReference>
<name>A0ABV8VL27_9NOCA</name>
<accession>A0ABV8VL27</accession>
<dbReference type="Pfam" id="PF00440">
    <property type="entry name" value="TetR_N"/>
    <property type="match status" value="1"/>
</dbReference>
<dbReference type="PANTHER" id="PTHR11695">
    <property type="entry name" value="ALCOHOL DEHYDROGENASE RELATED"/>
    <property type="match status" value="1"/>
</dbReference>
<dbReference type="PROSITE" id="PS50977">
    <property type="entry name" value="HTH_TETR_2"/>
    <property type="match status" value="1"/>
</dbReference>
<dbReference type="Gene3D" id="1.10.357.10">
    <property type="entry name" value="Tetracycline Repressor, domain 2"/>
    <property type="match status" value="1"/>
</dbReference>
<reference evidence="5" key="1">
    <citation type="journal article" date="2019" name="Int. J. Syst. Evol. Microbiol.">
        <title>The Global Catalogue of Microorganisms (GCM) 10K type strain sequencing project: providing services to taxonomists for standard genome sequencing and annotation.</title>
        <authorList>
            <consortium name="The Broad Institute Genomics Platform"/>
            <consortium name="The Broad Institute Genome Sequencing Center for Infectious Disease"/>
            <person name="Wu L."/>
            <person name="Ma J."/>
        </authorList>
    </citation>
    <scope>NUCLEOTIDE SEQUENCE [LARGE SCALE GENOMIC DNA]</scope>
    <source>
        <strain evidence="5">IBRC-M 10490</strain>
    </source>
</reference>
<dbReference type="InterPro" id="IPR009057">
    <property type="entry name" value="Homeodomain-like_sf"/>
</dbReference>
<dbReference type="Pfam" id="PF08240">
    <property type="entry name" value="ADH_N"/>
    <property type="match status" value="1"/>
</dbReference>
<comment type="caution">
    <text evidence="4">The sequence shown here is derived from an EMBL/GenBank/DDBJ whole genome shotgun (WGS) entry which is preliminary data.</text>
</comment>
<organism evidence="4 5">
    <name type="scientific">Nocardia halotolerans</name>
    <dbReference type="NCBI Taxonomy" id="1755878"/>
    <lineage>
        <taxon>Bacteria</taxon>
        <taxon>Bacillati</taxon>
        <taxon>Actinomycetota</taxon>
        <taxon>Actinomycetes</taxon>
        <taxon>Mycobacteriales</taxon>
        <taxon>Nocardiaceae</taxon>
        <taxon>Nocardia</taxon>
    </lineage>
</organism>
<dbReference type="InterPro" id="IPR020843">
    <property type="entry name" value="ER"/>
</dbReference>
<dbReference type="Gene3D" id="3.40.50.720">
    <property type="entry name" value="NAD(P)-binding Rossmann-like Domain"/>
    <property type="match status" value="1"/>
</dbReference>
<keyword evidence="1 2" id="KW-0238">DNA-binding</keyword>
<dbReference type="SMART" id="SM00829">
    <property type="entry name" value="PKS_ER"/>
    <property type="match status" value="1"/>
</dbReference>
<dbReference type="SUPFAM" id="SSF46689">
    <property type="entry name" value="Homeodomain-like"/>
    <property type="match status" value="1"/>
</dbReference>
<feature type="DNA-binding region" description="H-T-H motif" evidence="2">
    <location>
        <begin position="34"/>
        <end position="53"/>
    </location>
</feature>
<evidence type="ECO:0000313" key="5">
    <source>
        <dbReference type="Proteomes" id="UP001595844"/>
    </source>
</evidence>
<dbReference type="CDD" id="cd05289">
    <property type="entry name" value="MDR_like_2"/>
    <property type="match status" value="1"/>
</dbReference>
<dbReference type="RefSeq" id="WP_378564644.1">
    <property type="nucleotide sequence ID" value="NZ_JBHSDL010000025.1"/>
</dbReference>
<sequence length="493" mass="52632">MRSRGVGARGSRTRAEIICATAELTLEQGYAAVTYRSVASRAGVTASLVQYYFPDMDDLFIAVLIDSTDELVVRLSRVGESAHPLRAVWAYANDPAGTKLLLEFMALANHRKRVGQVIGSGGERVRKALLAAVTPTLRKYGLPEDEFPAAAVVFLMSAVPRMIHFEQMFGASTGHAEMVERIEAFLDRVEPTMRTVSQDAFGGPEVLRTIEAPRPVLLAGEVLIRMAATSVNPVDTKARSGAVRYLGEPPFTLGFDVAGTIVEVGAEVDAFAPGDEVFGMVASRTGTYSEYVVAGTDTIAPRPHRVSALQAAALPTAGSTAWQALRLAGLSDGERILIHAGAGGVGHLAVQLATLRGAHVAATARAANHAFLRELGAAEVIDYQSVDFEKVVTDVDVVLDLVGGGYGSRSLRVLRPGGRYVTAQGSDAADDPRCRRVTGRPSIDDLSALADLVGDGRLRVHIDRVMSLTEIAEAHRLSESGRTRGKIVLVPWR</sequence>
<keyword evidence="5" id="KW-1185">Reference proteome</keyword>
<dbReference type="InterPro" id="IPR001647">
    <property type="entry name" value="HTH_TetR"/>
</dbReference>
<dbReference type="InterPro" id="IPR011032">
    <property type="entry name" value="GroES-like_sf"/>
</dbReference>
<evidence type="ECO:0000256" key="1">
    <source>
        <dbReference type="ARBA" id="ARBA00023125"/>
    </source>
</evidence>
<evidence type="ECO:0000256" key="2">
    <source>
        <dbReference type="PROSITE-ProRule" id="PRU00335"/>
    </source>
</evidence>
<feature type="domain" description="HTH tetR-type" evidence="3">
    <location>
        <begin position="11"/>
        <end position="71"/>
    </location>
</feature>
<proteinExistence type="predicted"/>
<evidence type="ECO:0000313" key="4">
    <source>
        <dbReference type="EMBL" id="MFC4376249.1"/>
    </source>
</evidence>
<dbReference type="Pfam" id="PF13602">
    <property type="entry name" value="ADH_zinc_N_2"/>
    <property type="match status" value="1"/>
</dbReference>
<evidence type="ECO:0000259" key="3">
    <source>
        <dbReference type="PROSITE" id="PS50977"/>
    </source>
</evidence>
<dbReference type="InterPro" id="IPR050700">
    <property type="entry name" value="YIM1/Zinc_Alcohol_DH_Fams"/>
</dbReference>
<gene>
    <name evidence="4" type="ORF">ACFO5K_19305</name>
</gene>
<dbReference type="Gene3D" id="3.90.180.10">
    <property type="entry name" value="Medium-chain alcohol dehydrogenases, catalytic domain"/>
    <property type="match status" value="1"/>
</dbReference>
<dbReference type="InterPro" id="IPR036291">
    <property type="entry name" value="NAD(P)-bd_dom_sf"/>
</dbReference>
<dbReference type="SUPFAM" id="SSF51735">
    <property type="entry name" value="NAD(P)-binding Rossmann-fold domains"/>
    <property type="match status" value="1"/>
</dbReference>